<feature type="domain" description="Putative restriction endonuclease" evidence="1">
    <location>
        <begin position="19"/>
        <end position="159"/>
    </location>
</feature>
<dbReference type="AlphaFoldDB" id="A0A450STS6"/>
<proteinExistence type="predicted"/>
<evidence type="ECO:0000313" key="2">
    <source>
        <dbReference type="EMBL" id="VFJ57390.1"/>
    </source>
</evidence>
<accession>A0A450STS6</accession>
<organism evidence="2">
    <name type="scientific">Candidatus Kentrum sp. DK</name>
    <dbReference type="NCBI Taxonomy" id="2126562"/>
    <lineage>
        <taxon>Bacteria</taxon>
        <taxon>Pseudomonadati</taxon>
        <taxon>Pseudomonadota</taxon>
        <taxon>Gammaproteobacteria</taxon>
        <taxon>Candidatus Kentrum</taxon>
    </lineage>
</organism>
<dbReference type="Gene3D" id="3.90.1570.10">
    <property type="entry name" value="tt1808, chain A"/>
    <property type="match status" value="1"/>
</dbReference>
<sequence>MHREQWTSIDGPCTAEQIREEDRHELSGGQRIYCAPAGDRHSRHNLGGGSLLDTDPDVQWAGVDTGFTPKPNTLRAPDVCVAAPPTETGTWVPGAPLLAVEYADKGQDEADLQIKIKELLAAGTRYVWVVRLGGPQWVEVYTKDSPMRRLAATDTLEAPGVLRNPVPVRALFDRRAAHRLTLRNLLQREGYEDLEAVLREGTRKGRIEGLIEGEAKGEAKGKAKGKAEGLVEGKAKGRLEARIEALFDILAARGIPVDAATRARIRRCRDQEQIGIWLAKAAVANRVEEVF</sequence>
<name>A0A450STS6_9GAMM</name>
<gene>
    <name evidence="2" type="ORF">BECKDK2373C_GA0170839_105916</name>
</gene>
<evidence type="ECO:0000259" key="1">
    <source>
        <dbReference type="Pfam" id="PF05685"/>
    </source>
</evidence>
<keyword evidence="2" id="KW-0540">Nuclease</keyword>
<dbReference type="Pfam" id="PF05685">
    <property type="entry name" value="Uma2"/>
    <property type="match status" value="1"/>
</dbReference>
<dbReference type="GO" id="GO:0004519">
    <property type="term" value="F:endonuclease activity"/>
    <property type="evidence" value="ECO:0007669"/>
    <property type="project" value="UniProtKB-KW"/>
</dbReference>
<dbReference type="InterPro" id="IPR011335">
    <property type="entry name" value="Restrct_endonuc-II-like"/>
</dbReference>
<dbReference type="CDD" id="cd06260">
    <property type="entry name" value="DUF820-like"/>
    <property type="match status" value="1"/>
</dbReference>
<keyword evidence="2" id="KW-0378">Hydrolase</keyword>
<dbReference type="SUPFAM" id="SSF52980">
    <property type="entry name" value="Restriction endonuclease-like"/>
    <property type="match status" value="1"/>
</dbReference>
<dbReference type="InterPro" id="IPR008538">
    <property type="entry name" value="Uma2"/>
</dbReference>
<reference evidence="2" key="1">
    <citation type="submission" date="2019-02" db="EMBL/GenBank/DDBJ databases">
        <authorList>
            <person name="Gruber-Vodicka R. H."/>
            <person name="Seah K. B. B."/>
        </authorList>
    </citation>
    <scope>NUCLEOTIDE SEQUENCE</scope>
    <source>
        <strain evidence="2">BECK_DK161</strain>
    </source>
</reference>
<dbReference type="InterPro" id="IPR012296">
    <property type="entry name" value="Nuclease_put_TT1808"/>
</dbReference>
<protein>
    <submittedName>
        <fullName evidence="2">Endonuclease, Uma2 family (Restriction endonuclease fold)</fullName>
    </submittedName>
</protein>
<dbReference type="EMBL" id="CAADEY010000059">
    <property type="protein sequence ID" value="VFJ57390.1"/>
    <property type="molecule type" value="Genomic_DNA"/>
</dbReference>
<keyword evidence="2" id="KW-0255">Endonuclease</keyword>